<keyword evidence="4" id="KW-0472">Membrane</keyword>
<comment type="subcellular location">
    <subcellularLocation>
        <location evidence="1">Cell outer membrane</location>
    </subcellularLocation>
</comment>
<dbReference type="InterPro" id="IPR012944">
    <property type="entry name" value="SusD_RagB_dom"/>
</dbReference>
<comment type="caution">
    <text evidence="9">The sequence shown here is derived from an EMBL/GenBank/DDBJ whole genome shotgun (WGS) entry which is preliminary data.</text>
</comment>
<feature type="domain" description="SusD-like N-terminal" evidence="8">
    <location>
        <begin position="100"/>
        <end position="254"/>
    </location>
</feature>
<evidence type="ECO:0000259" key="8">
    <source>
        <dbReference type="Pfam" id="PF14322"/>
    </source>
</evidence>
<feature type="chain" id="PRO_5020377566" evidence="6">
    <location>
        <begin position="21"/>
        <end position="528"/>
    </location>
</feature>
<dbReference type="RefSeq" id="WP_129002526.1">
    <property type="nucleotide sequence ID" value="NZ_SDHZ01000001.1"/>
</dbReference>
<evidence type="ECO:0000256" key="2">
    <source>
        <dbReference type="ARBA" id="ARBA00006275"/>
    </source>
</evidence>
<dbReference type="SUPFAM" id="SSF48452">
    <property type="entry name" value="TPR-like"/>
    <property type="match status" value="1"/>
</dbReference>
<dbReference type="Gene3D" id="1.25.40.390">
    <property type="match status" value="1"/>
</dbReference>
<organism evidence="9 10">
    <name type="scientific">Filimonas effusa</name>
    <dbReference type="NCBI Taxonomy" id="2508721"/>
    <lineage>
        <taxon>Bacteria</taxon>
        <taxon>Pseudomonadati</taxon>
        <taxon>Bacteroidota</taxon>
        <taxon>Chitinophagia</taxon>
        <taxon>Chitinophagales</taxon>
        <taxon>Chitinophagaceae</taxon>
        <taxon>Filimonas</taxon>
    </lineage>
</organism>
<feature type="domain" description="RagB/SusD" evidence="7">
    <location>
        <begin position="350"/>
        <end position="518"/>
    </location>
</feature>
<keyword evidence="10" id="KW-1185">Reference proteome</keyword>
<dbReference type="Pfam" id="PF07980">
    <property type="entry name" value="SusD_RagB"/>
    <property type="match status" value="1"/>
</dbReference>
<dbReference type="OrthoDB" id="629561at2"/>
<name>A0A4Q1DCT1_9BACT</name>
<dbReference type="Pfam" id="PF14322">
    <property type="entry name" value="SusD-like_3"/>
    <property type="match status" value="1"/>
</dbReference>
<keyword evidence="5" id="KW-0998">Cell outer membrane</keyword>
<sequence>MNKIYSCLLLLGLLSLSSCSKFLEEYSRDQRYVQTPEDLDKLMIGEAFINPLSLTISSQATMSTLASDDGITLPWLHVMDDDCEQFAVNFTETEKLTSLYMLGNFHNWMQAPNVDVLKKTWVDVAWRKIYKRIGALNSIIFQAEEMVKNGNKSSILNRVIGEGYFLRAYYYFNLQNVYGSPYRKQTAASDEGVPVKVSEKVEDKYFSRSSNEVVYNQIIADLDKAAEAFNDYNPGTRVRVGIAAVKALQSRVYLYTEQYDKVLDAAKDIETLGYDFLDLNQYVANTSFTKRSSPETIFTMGSNEMPAVFANDSLSAYNGDDNRASCFKASGDLLNQFATNDLRRTAFFRRSTKNQAWLPAKYRTWTTYNDPEQVSCLFYIRYAEVVLNRAEALAMLGSDDLARTELQKLRSKRFANASIADLPQSNQALVDFIRAERRRELCFEGHRWFDLRRYGVNSKYPLADNFTIRHPNYTYDASSKTYVPSGAFELKSIKMDAAAWQAPIPDYAIEFNQGALTNPVRPVRNVVP</sequence>
<evidence type="ECO:0000259" key="7">
    <source>
        <dbReference type="Pfam" id="PF07980"/>
    </source>
</evidence>
<evidence type="ECO:0000256" key="3">
    <source>
        <dbReference type="ARBA" id="ARBA00022729"/>
    </source>
</evidence>
<accession>A0A4Q1DCT1</accession>
<protein>
    <submittedName>
        <fullName evidence="9">RagB/SusD family nutrient uptake outer membrane protein</fullName>
    </submittedName>
</protein>
<evidence type="ECO:0000256" key="6">
    <source>
        <dbReference type="SAM" id="SignalP"/>
    </source>
</evidence>
<proteinExistence type="inferred from homology"/>
<dbReference type="InterPro" id="IPR033985">
    <property type="entry name" value="SusD-like_N"/>
</dbReference>
<evidence type="ECO:0000313" key="9">
    <source>
        <dbReference type="EMBL" id="RXK86778.1"/>
    </source>
</evidence>
<evidence type="ECO:0000256" key="4">
    <source>
        <dbReference type="ARBA" id="ARBA00023136"/>
    </source>
</evidence>
<comment type="similarity">
    <text evidence="2">Belongs to the SusD family.</text>
</comment>
<dbReference type="GO" id="GO:0009279">
    <property type="term" value="C:cell outer membrane"/>
    <property type="evidence" value="ECO:0007669"/>
    <property type="project" value="UniProtKB-SubCell"/>
</dbReference>
<evidence type="ECO:0000313" key="10">
    <source>
        <dbReference type="Proteomes" id="UP000290545"/>
    </source>
</evidence>
<evidence type="ECO:0000256" key="5">
    <source>
        <dbReference type="ARBA" id="ARBA00023237"/>
    </source>
</evidence>
<dbReference type="CDD" id="cd08977">
    <property type="entry name" value="SusD"/>
    <property type="match status" value="1"/>
</dbReference>
<dbReference type="InterPro" id="IPR011990">
    <property type="entry name" value="TPR-like_helical_dom_sf"/>
</dbReference>
<dbReference type="EMBL" id="SDHZ01000001">
    <property type="protein sequence ID" value="RXK86778.1"/>
    <property type="molecule type" value="Genomic_DNA"/>
</dbReference>
<dbReference type="PROSITE" id="PS51257">
    <property type="entry name" value="PROKAR_LIPOPROTEIN"/>
    <property type="match status" value="1"/>
</dbReference>
<keyword evidence="3 6" id="KW-0732">Signal</keyword>
<reference evidence="9 10" key="1">
    <citation type="submission" date="2019-01" db="EMBL/GenBank/DDBJ databases">
        <title>Filimonas sp. strain TTM-71.</title>
        <authorList>
            <person name="Chen W.-M."/>
        </authorList>
    </citation>
    <scope>NUCLEOTIDE SEQUENCE [LARGE SCALE GENOMIC DNA]</scope>
    <source>
        <strain evidence="9 10">TTM-71</strain>
    </source>
</reference>
<gene>
    <name evidence="9" type="ORF">ESB13_08260</name>
</gene>
<dbReference type="Proteomes" id="UP000290545">
    <property type="component" value="Unassembled WGS sequence"/>
</dbReference>
<feature type="signal peptide" evidence="6">
    <location>
        <begin position="1"/>
        <end position="20"/>
    </location>
</feature>
<dbReference type="AlphaFoldDB" id="A0A4Q1DCT1"/>
<evidence type="ECO:0000256" key="1">
    <source>
        <dbReference type="ARBA" id="ARBA00004442"/>
    </source>
</evidence>